<protein>
    <submittedName>
        <fullName evidence="14">Ribosome biogenesis protein BRX1</fullName>
    </submittedName>
</protein>
<dbReference type="SMART" id="SM00176">
    <property type="entry name" value="RAN"/>
    <property type="match status" value="1"/>
</dbReference>
<feature type="region of interest" description="Disordered" evidence="12">
    <location>
        <begin position="415"/>
        <end position="441"/>
    </location>
</feature>
<evidence type="ECO:0000256" key="1">
    <source>
        <dbReference type="ARBA" id="ARBA00004604"/>
    </source>
</evidence>
<feature type="domain" description="Brix" evidence="13">
    <location>
        <begin position="248"/>
        <end position="473"/>
    </location>
</feature>
<evidence type="ECO:0000256" key="5">
    <source>
        <dbReference type="ARBA" id="ARBA00022741"/>
    </source>
</evidence>
<keyword evidence="8" id="KW-0539">Nucleus</keyword>
<evidence type="ECO:0000256" key="2">
    <source>
        <dbReference type="ARBA" id="ARBA00006270"/>
    </source>
</evidence>
<comment type="subcellular location">
    <subcellularLocation>
        <location evidence="11">Endomembrane system</location>
        <topology evidence="11">Lipid-anchor</topology>
    </subcellularLocation>
    <subcellularLocation>
        <location evidence="1">Nucleus</location>
        <location evidence="1">Nucleolus</location>
    </subcellularLocation>
</comment>
<dbReference type="CDD" id="cd01868">
    <property type="entry name" value="Rab11_like"/>
    <property type="match status" value="1"/>
</dbReference>
<evidence type="ECO:0000256" key="9">
    <source>
        <dbReference type="ARBA" id="ARBA00023288"/>
    </source>
</evidence>
<dbReference type="PRINTS" id="PR00449">
    <property type="entry name" value="RASTRNSFRMNG"/>
</dbReference>
<dbReference type="AlphaFoldDB" id="A0AAN6SIX5"/>
<dbReference type="Proteomes" id="UP001303222">
    <property type="component" value="Unassembled WGS sequence"/>
</dbReference>
<keyword evidence="4" id="KW-0690">Ribosome biogenesis</keyword>
<dbReference type="PANTHER" id="PTHR13634">
    <property type="entry name" value="RIBOSOME BIOGENESIS PROTEIN BRIX"/>
    <property type="match status" value="1"/>
</dbReference>
<dbReference type="SMART" id="SM00173">
    <property type="entry name" value="RAS"/>
    <property type="match status" value="1"/>
</dbReference>
<dbReference type="InterPro" id="IPR026532">
    <property type="entry name" value="BRX1"/>
</dbReference>
<dbReference type="PROSITE" id="PS51420">
    <property type="entry name" value="RHO"/>
    <property type="match status" value="1"/>
</dbReference>
<dbReference type="SUPFAM" id="SSF52540">
    <property type="entry name" value="P-loop containing nucleoside triphosphate hydrolases"/>
    <property type="match status" value="1"/>
</dbReference>
<dbReference type="PANTHER" id="PTHR13634:SF0">
    <property type="entry name" value="RIBOSOME BIOGENESIS PROTEIN BRX1 HOMOLOG"/>
    <property type="match status" value="1"/>
</dbReference>
<dbReference type="PROSITE" id="PS51421">
    <property type="entry name" value="RAS"/>
    <property type="match status" value="1"/>
</dbReference>
<dbReference type="PROSITE" id="PS50833">
    <property type="entry name" value="BRIX"/>
    <property type="match status" value="1"/>
</dbReference>
<accession>A0AAN6SIX5</accession>
<evidence type="ECO:0000256" key="11">
    <source>
        <dbReference type="ARBA" id="ARBA00037868"/>
    </source>
</evidence>
<evidence type="ECO:0000313" key="15">
    <source>
        <dbReference type="Proteomes" id="UP001303222"/>
    </source>
</evidence>
<dbReference type="GO" id="GO:0000027">
    <property type="term" value="P:ribosomal large subunit assembly"/>
    <property type="evidence" value="ECO:0007669"/>
    <property type="project" value="TreeGrafter"/>
</dbReference>
<dbReference type="InterPro" id="IPR001806">
    <property type="entry name" value="Small_GTPase"/>
</dbReference>
<evidence type="ECO:0000259" key="13">
    <source>
        <dbReference type="PROSITE" id="PS50833"/>
    </source>
</evidence>
<dbReference type="Pfam" id="PF00071">
    <property type="entry name" value="Ras"/>
    <property type="match status" value="1"/>
</dbReference>
<dbReference type="GO" id="GO:0031410">
    <property type="term" value="C:cytoplasmic vesicle"/>
    <property type="evidence" value="ECO:0007669"/>
    <property type="project" value="UniProtKB-ARBA"/>
</dbReference>
<organism evidence="14 15">
    <name type="scientific">Pseudoneurospora amorphoporcata</name>
    <dbReference type="NCBI Taxonomy" id="241081"/>
    <lineage>
        <taxon>Eukaryota</taxon>
        <taxon>Fungi</taxon>
        <taxon>Dikarya</taxon>
        <taxon>Ascomycota</taxon>
        <taxon>Pezizomycotina</taxon>
        <taxon>Sordariomycetes</taxon>
        <taxon>Sordariomycetidae</taxon>
        <taxon>Sordariales</taxon>
        <taxon>Sordariaceae</taxon>
        <taxon>Pseudoneurospora</taxon>
    </lineage>
</organism>
<dbReference type="Pfam" id="PF04427">
    <property type="entry name" value="Brix"/>
    <property type="match status" value="1"/>
</dbReference>
<dbReference type="InterPro" id="IPR027417">
    <property type="entry name" value="P-loop_NTPase"/>
</dbReference>
<evidence type="ECO:0000313" key="14">
    <source>
        <dbReference type="EMBL" id="KAK3954681.1"/>
    </source>
</evidence>
<keyword evidence="9" id="KW-0449">Lipoprotein</keyword>
<dbReference type="Gene3D" id="3.40.50.300">
    <property type="entry name" value="P-loop containing nucleotide triphosphate hydrolases"/>
    <property type="match status" value="1"/>
</dbReference>
<dbReference type="SMART" id="SM00174">
    <property type="entry name" value="RHO"/>
    <property type="match status" value="1"/>
</dbReference>
<dbReference type="SUPFAM" id="SSF52954">
    <property type="entry name" value="Class II aaRS ABD-related"/>
    <property type="match status" value="1"/>
</dbReference>
<dbReference type="InterPro" id="IPR007109">
    <property type="entry name" value="Brix"/>
</dbReference>
<feature type="region of interest" description="Disordered" evidence="12">
    <location>
        <begin position="223"/>
        <end position="242"/>
    </location>
</feature>
<evidence type="ECO:0000256" key="7">
    <source>
        <dbReference type="ARBA" id="ARBA00023136"/>
    </source>
</evidence>
<dbReference type="GO" id="GO:0019843">
    <property type="term" value="F:rRNA binding"/>
    <property type="evidence" value="ECO:0007669"/>
    <property type="project" value="InterPro"/>
</dbReference>
<feature type="compositionally biased region" description="Basic and acidic residues" evidence="12">
    <location>
        <begin position="415"/>
        <end position="433"/>
    </location>
</feature>
<keyword evidence="6" id="KW-0342">GTP-binding</keyword>
<evidence type="ECO:0000256" key="6">
    <source>
        <dbReference type="ARBA" id="ARBA00023134"/>
    </source>
</evidence>
<evidence type="ECO:0000256" key="10">
    <source>
        <dbReference type="ARBA" id="ARBA00023289"/>
    </source>
</evidence>
<dbReference type="GO" id="GO:0012505">
    <property type="term" value="C:endomembrane system"/>
    <property type="evidence" value="ECO:0007669"/>
    <property type="project" value="UniProtKB-SubCell"/>
</dbReference>
<gene>
    <name evidence="14" type="ORF">QBC32DRAFT_368402</name>
</gene>
<keyword evidence="15" id="KW-1185">Reference proteome</keyword>
<dbReference type="GO" id="GO:0006364">
    <property type="term" value="P:rRNA processing"/>
    <property type="evidence" value="ECO:0007669"/>
    <property type="project" value="InterPro"/>
</dbReference>
<evidence type="ECO:0000256" key="12">
    <source>
        <dbReference type="SAM" id="MobiDB-lite"/>
    </source>
</evidence>
<reference evidence="14" key="1">
    <citation type="journal article" date="2023" name="Mol. Phylogenet. Evol.">
        <title>Genome-scale phylogeny and comparative genomics of the fungal order Sordariales.</title>
        <authorList>
            <person name="Hensen N."/>
            <person name="Bonometti L."/>
            <person name="Westerberg I."/>
            <person name="Brannstrom I.O."/>
            <person name="Guillou S."/>
            <person name="Cros-Aarteil S."/>
            <person name="Calhoun S."/>
            <person name="Haridas S."/>
            <person name="Kuo A."/>
            <person name="Mondo S."/>
            <person name="Pangilinan J."/>
            <person name="Riley R."/>
            <person name="LaButti K."/>
            <person name="Andreopoulos B."/>
            <person name="Lipzen A."/>
            <person name="Chen C."/>
            <person name="Yan M."/>
            <person name="Daum C."/>
            <person name="Ng V."/>
            <person name="Clum A."/>
            <person name="Steindorff A."/>
            <person name="Ohm R.A."/>
            <person name="Martin F."/>
            <person name="Silar P."/>
            <person name="Natvig D.O."/>
            <person name="Lalanne C."/>
            <person name="Gautier V."/>
            <person name="Ament-Velasquez S.L."/>
            <person name="Kruys A."/>
            <person name="Hutchinson M.I."/>
            <person name="Powell A.J."/>
            <person name="Barry K."/>
            <person name="Miller A.N."/>
            <person name="Grigoriev I.V."/>
            <person name="Debuchy R."/>
            <person name="Gladieux P."/>
            <person name="Hiltunen Thoren M."/>
            <person name="Johannesson H."/>
        </authorList>
    </citation>
    <scope>NUCLEOTIDE SEQUENCE</scope>
    <source>
        <strain evidence="14">CBS 626.80</strain>
    </source>
</reference>
<dbReference type="GO" id="GO:0005525">
    <property type="term" value="F:GTP binding"/>
    <property type="evidence" value="ECO:0007669"/>
    <property type="project" value="UniProtKB-KW"/>
</dbReference>
<keyword evidence="5" id="KW-0547">Nucleotide-binding</keyword>
<evidence type="ECO:0000256" key="3">
    <source>
        <dbReference type="ARBA" id="ARBA00006369"/>
    </source>
</evidence>
<dbReference type="PROSITE" id="PS51419">
    <property type="entry name" value="RAB"/>
    <property type="match status" value="1"/>
</dbReference>
<evidence type="ECO:0000256" key="4">
    <source>
        <dbReference type="ARBA" id="ARBA00022517"/>
    </source>
</evidence>
<dbReference type="SMART" id="SM00175">
    <property type="entry name" value="RAB"/>
    <property type="match status" value="1"/>
</dbReference>
<sequence>MANDEYDIPLPVVLIGDSGVGKSNLLSRFTRNEFNLDSKSTIGVEFATRSIQVDSKTIKAQIWDTAGQERYRAITSAYYRGAVGALLVYDISKGVTFENVNRWLKELRDHADQNIVIMLVGNKSDLRHLRAVPTEDAKKFAEENHLSFIETSALDATNVELAFQNILTEIYKIVSTKNFDNGPSGSTEGHQNLSGQSISLSQTANDPQAKKMAAVYKSLSKSAKKVEDTEENNNNTATTNGGFRKNKQRVLILSSRGVTYRHRHLLNDLAAMLPHGRKDVKFDSKSKLYQLNELAELYNCNNVMFFEARKGKDLYMWFSKVPNGPTVKFHAQNLHTMEELHFTGNCLKGSRPLLSFDGAFEQEPHYRVIKEVFLQIFGVPQGARKSKPFIDHVMSFSIADGKIWVRNYEIREVEKAKGEKDSEGNDIPEDKSSSKKRKGAPNAELFKDTDVSLVEIGPRFVLTPIVIQEGAFGGPIIYENKRFISPNHVRSELRKAKAGRHNARTEQVKERLGKLETLTAQAKAEKDLLDTRELFA</sequence>
<dbReference type="InterPro" id="IPR005225">
    <property type="entry name" value="Small_GTP-bd"/>
</dbReference>
<dbReference type="GO" id="GO:0005730">
    <property type="term" value="C:nucleolus"/>
    <property type="evidence" value="ECO:0007669"/>
    <property type="project" value="UniProtKB-SubCell"/>
</dbReference>
<name>A0AAN6SIX5_9PEZI</name>
<comment type="caution">
    <text evidence="14">The sequence shown here is derived from an EMBL/GenBank/DDBJ whole genome shotgun (WGS) entry which is preliminary data.</text>
</comment>
<keyword evidence="7" id="KW-0472">Membrane</keyword>
<comment type="similarity">
    <text evidence="3">Belongs to the BRX1 family.</text>
</comment>
<dbReference type="NCBIfam" id="TIGR00231">
    <property type="entry name" value="small_GTP"/>
    <property type="match status" value="1"/>
</dbReference>
<dbReference type="GO" id="GO:0003924">
    <property type="term" value="F:GTPase activity"/>
    <property type="evidence" value="ECO:0007669"/>
    <property type="project" value="InterPro"/>
</dbReference>
<reference evidence="14" key="2">
    <citation type="submission" date="2023-06" db="EMBL/GenBank/DDBJ databases">
        <authorList>
            <consortium name="Lawrence Berkeley National Laboratory"/>
            <person name="Mondo S.J."/>
            <person name="Hensen N."/>
            <person name="Bonometti L."/>
            <person name="Westerberg I."/>
            <person name="Brannstrom I.O."/>
            <person name="Guillou S."/>
            <person name="Cros-Aarteil S."/>
            <person name="Calhoun S."/>
            <person name="Haridas S."/>
            <person name="Kuo A."/>
            <person name="Pangilinan J."/>
            <person name="Riley R."/>
            <person name="Labutti K."/>
            <person name="Andreopoulos B."/>
            <person name="Lipzen A."/>
            <person name="Chen C."/>
            <person name="Yanf M."/>
            <person name="Daum C."/>
            <person name="Ng V."/>
            <person name="Clum A."/>
            <person name="Steindorff A."/>
            <person name="Ohm R."/>
            <person name="Martin F."/>
            <person name="Silar P."/>
            <person name="Natvig D."/>
            <person name="Lalanne C."/>
            <person name="Gautier V."/>
            <person name="Ament-Velasquez S.L."/>
            <person name="Kruys A."/>
            <person name="Hutchinson M.I."/>
            <person name="Powell A.J."/>
            <person name="Barry K."/>
            <person name="Miller A.N."/>
            <person name="Grigoriev I.V."/>
            <person name="Debuchy R."/>
            <person name="Gladieux P."/>
            <person name="Thoren M.H."/>
            <person name="Johannesson H."/>
        </authorList>
    </citation>
    <scope>NUCLEOTIDE SEQUENCE</scope>
    <source>
        <strain evidence="14">CBS 626.80</strain>
    </source>
</reference>
<proteinExistence type="inferred from homology"/>
<dbReference type="FunFam" id="3.40.50.300:FF:000085">
    <property type="entry name" value="Putative ras-related protein rab-11a"/>
    <property type="match status" value="1"/>
</dbReference>
<dbReference type="SMART" id="SM00879">
    <property type="entry name" value="Brix"/>
    <property type="match status" value="1"/>
</dbReference>
<keyword evidence="10" id="KW-0636">Prenylation</keyword>
<evidence type="ECO:0000256" key="8">
    <source>
        <dbReference type="ARBA" id="ARBA00023242"/>
    </source>
</evidence>
<dbReference type="EMBL" id="MU859086">
    <property type="protein sequence ID" value="KAK3954681.1"/>
    <property type="molecule type" value="Genomic_DNA"/>
</dbReference>
<comment type="similarity">
    <text evidence="2">Belongs to the small GTPase superfamily. Rab family.</text>
</comment>